<dbReference type="AlphaFoldDB" id="A0A7R9LWT5"/>
<dbReference type="EMBL" id="CAJPVJ010003511">
    <property type="protein sequence ID" value="CAG2167654.1"/>
    <property type="molecule type" value="Genomic_DNA"/>
</dbReference>
<dbReference type="EMBL" id="CAJPVJ010015855">
    <property type="protein sequence ID" value="CAG2175983.1"/>
    <property type="molecule type" value="Genomic_DNA"/>
</dbReference>
<gene>
    <name evidence="3" type="ORF">ONB1V03_LOCUS15417</name>
    <name evidence="2" type="ORF">ONB1V03_LOCUS7151</name>
</gene>
<dbReference type="OrthoDB" id="6413717at2759"/>
<feature type="compositionally biased region" description="Polar residues" evidence="1">
    <location>
        <begin position="57"/>
        <end position="68"/>
    </location>
</feature>
<keyword evidence="4" id="KW-1185">Reference proteome</keyword>
<feature type="region of interest" description="Disordered" evidence="1">
    <location>
        <begin position="52"/>
        <end position="74"/>
    </location>
</feature>
<proteinExistence type="predicted"/>
<dbReference type="EMBL" id="OC918336">
    <property type="protein sequence ID" value="CAD7649191.1"/>
    <property type="molecule type" value="Genomic_DNA"/>
</dbReference>
<evidence type="ECO:0000313" key="3">
    <source>
        <dbReference type="EMBL" id="CAD7658797.1"/>
    </source>
</evidence>
<evidence type="ECO:0000256" key="1">
    <source>
        <dbReference type="SAM" id="MobiDB-lite"/>
    </source>
</evidence>
<protein>
    <submittedName>
        <fullName evidence="2">Uncharacterized protein</fullName>
    </submittedName>
</protein>
<dbReference type="EMBL" id="OC930680">
    <property type="protein sequence ID" value="CAD7658797.1"/>
    <property type="molecule type" value="Genomic_DNA"/>
</dbReference>
<organism evidence="2">
    <name type="scientific">Oppiella nova</name>
    <dbReference type="NCBI Taxonomy" id="334625"/>
    <lineage>
        <taxon>Eukaryota</taxon>
        <taxon>Metazoa</taxon>
        <taxon>Ecdysozoa</taxon>
        <taxon>Arthropoda</taxon>
        <taxon>Chelicerata</taxon>
        <taxon>Arachnida</taxon>
        <taxon>Acari</taxon>
        <taxon>Acariformes</taxon>
        <taxon>Sarcoptiformes</taxon>
        <taxon>Oribatida</taxon>
        <taxon>Brachypylina</taxon>
        <taxon>Oppioidea</taxon>
        <taxon>Oppiidae</taxon>
        <taxon>Oppiella</taxon>
    </lineage>
</organism>
<evidence type="ECO:0000313" key="4">
    <source>
        <dbReference type="Proteomes" id="UP000728032"/>
    </source>
</evidence>
<accession>A0A7R9LWT5</accession>
<dbReference type="Proteomes" id="UP000728032">
    <property type="component" value="Unassembled WGS sequence"/>
</dbReference>
<evidence type="ECO:0000313" key="2">
    <source>
        <dbReference type="EMBL" id="CAD7649191.1"/>
    </source>
</evidence>
<reference evidence="2" key="1">
    <citation type="submission" date="2020-11" db="EMBL/GenBank/DDBJ databases">
        <authorList>
            <person name="Tran Van P."/>
        </authorList>
    </citation>
    <scope>NUCLEOTIDE SEQUENCE</scope>
</reference>
<name>A0A7R9LWT5_9ACAR</name>
<feature type="non-terminal residue" evidence="2">
    <location>
        <position position="74"/>
    </location>
</feature>
<sequence>MSQPARTHEEIESQIRDIQAKKASLNTENGNDLDGRVSMSLSKAAMDSDIYGDNHNKYANYNTSIATNDDNDYE</sequence>